<keyword evidence="4 7" id="KW-0812">Transmembrane</keyword>
<keyword evidence="3" id="KW-1003">Cell membrane</keyword>
<dbReference type="EMBL" id="FMAC01000013">
    <property type="protein sequence ID" value="SCB36562.1"/>
    <property type="molecule type" value="Genomic_DNA"/>
</dbReference>
<dbReference type="PROSITE" id="PS50928">
    <property type="entry name" value="ABC_TM1"/>
    <property type="match status" value="1"/>
</dbReference>
<feature type="transmembrane region" description="Helical" evidence="7">
    <location>
        <begin position="139"/>
        <end position="162"/>
    </location>
</feature>
<sequence>MNNISRSPLRFLQHMLVLGLVAIMLLPVAYMLLMSFRNGQEIVNAPLALPKHWHFENYARAYENMSYLRSILNSLGITVAVTVAVSFIGALAAYPLSRSKSRGTQILISLLSLCLATPSFVTITPIYETFARVGLLDTYLGIILAFTALNLPLAVFFYTSFIRVIPQELEEAAELDGCSSFQVFWYIIRPLLGPATATLSLFVMLMVWNDFIYPLLLLTDDKKFTVMMSVYRFVGNQSLNPEELFPAAVLGSLPLLVLFLLFQRRIVNGITAGAVK</sequence>
<evidence type="ECO:0000256" key="4">
    <source>
        <dbReference type="ARBA" id="ARBA00022692"/>
    </source>
</evidence>
<feature type="transmembrane region" description="Helical" evidence="7">
    <location>
        <begin position="106"/>
        <end position="127"/>
    </location>
</feature>
<evidence type="ECO:0000313" key="9">
    <source>
        <dbReference type="EMBL" id="SCB36562.1"/>
    </source>
</evidence>
<keyword evidence="5 7" id="KW-1133">Transmembrane helix</keyword>
<evidence type="ECO:0000256" key="5">
    <source>
        <dbReference type="ARBA" id="ARBA00022989"/>
    </source>
</evidence>
<feature type="transmembrane region" description="Helical" evidence="7">
    <location>
        <begin position="183"/>
        <end position="208"/>
    </location>
</feature>
<evidence type="ECO:0000256" key="6">
    <source>
        <dbReference type="ARBA" id="ARBA00023136"/>
    </source>
</evidence>
<gene>
    <name evidence="9" type="ORF">GA0061100_113105</name>
</gene>
<dbReference type="RefSeq" id="WP_208621595.1">
    <property type="nucleotide sequence ID" value="NZ_FMAC01000013.1"/>
</dbReference>
<evidence type="ECO:0000259" key="8">
    <source>
        <dbReference type="PROSITE" id="PS50928"/>
    </source>
</evidence>
<accession>A0A1C3W8T7</accession>
<dbReference type="Proteomes" id="UP000186228">
    <property type="component" value="Unassembled WGS sequence"/>
</dbReference>
<name>A0A1C3W8T7_9HYPH</name>
<dbReference type="SUPFAM" id="SSF161098">
    <property type="entry name" value="MetI-like"/>
    <property type="match status" value="1"/>
</dbReference>
<protein>
    <submittedName>
        <fullName evidence="9">Carbohydrate ABC transporter membrane protein 2, CUT1 family</fullName>
    </submittedName>
</protein>
<dbReference type="InterPro" id="IPR050901">
    <property type="entry name" value="BP-dep_ABC_trans_perm"/>
</dbReference>
<dbReference type="STRING" id="52131.GA0061100_113105"/>
<dbReference type="InterPro" id="IPR000515">
    <property type="entry name" value="MetI-like"/>
</dbReference>
<feature type="transmembrane region" description="Helical" evidence="7">
    <location>
        <begin position="71"/>
        <end position="94"/>
    </location>
</feature>
<dbReference type="GO" id="GO:0055085">
    <property type="term" value="P:transmembrane transport"/>
    <property type="evidence" value="ECO:0007669"/>
    <property type="project" value="InterPro"/>
</dbReference>
<feature type="transmembrane region" description="Helical" evidence="7">
    <location>
        <begin position="12"/>
        <end position="33"/>
    </location>
</feature>
<keyword evidence="10" id="KW-1185">Reference proteome</keyword>
<dbReference type="PANTHER" id="PTHR32243:SF24">
    <property type="entry name" value="DIACETYLCHITOBIOSE UPTAKE SYSTEM PERMEASE PROTEIN NGCG"/>
    <property type="match status" value="1"/>
</dbReference>
<feature type="domain" description="ABC transmembrane type-1" evidence="8">
    <location>
        <begin position="71"/>
        <end position="262"/>
    </location>
</feature>
<comment type="subcellular location">
    <subcellularLocation>
        <location evidence="1 7">Cell membrane</location>
        <topology evidence="1 7">Multi-pass membrane protein</topology>
    </subcellularLocation>
</comment>
<proteinExistence type="inferred from homology"/>
<evidence type="ECO:0000313" key="10">
    <source>
        <dbReference type="Proteomes" id="UP000186228"/>
    </source>
</evidence>
<dbReference type="Pfam" id="PF00528">
    <property type="entry name" value="BPD_transp_1"/>
    <property type="match status" value="1"/>
</dbReference>
<comment type="similarity">
    <text evidence="7">Belongs to the binding-protein-dependent transport system permease family.</text>
</comment>
<evidence type="ECO:0000256" key="2">
    <source>
        <dbReference type="ARBA" id="ARBA00022448"/>
    </source>
</evidence>
<keyword evidence="6 7" id="KW-0472">Membrane</keyword>
<reference evidence="10" key="1">
    <citation type="submission" date="2016-08" db="EMBL/GenBank/DDBJ databases">
        <authorList>
            <person name="Varghese N."/>
            <person name="Submissions Spin"/>
        </authorList>
    </citation>
    <scope>NUCLEOTIDE SEQUENCE [LARGE SCALE GENOMIC DNA]</scope>
    <source>
        <strain evidence="10">CCBAU 57015</strain>
    </source>
</reference>
<evidence type="ECO:0000256" key="3">
    <source>
        <dbReference type="ARBA" id="ARBA00022475"/>
    </source>
</evidence>
<dbReference type="InterPro" id="IPR035906">
    <property type="entry name" value="MetI-like_sf"/>
</dbReference>
<dbReference type="Gene3D" id="1.10.3720.10">
    <property type="entry name" value="MetI-like"/>
    <property type="match status" value="1"/>
</dbReference>
<organism evidence="9 10">
    <name type="scientific">Rhizobium hainanense</name>
    <dbReference type="NCBI Taxonomy" id="52131"/>
    <lineage>
        <taxon>Bacteria</taxon>
        <taxon>Pseudomonadati</taxon>
        <taxon>Pseudomonadota</taxon>
        <taxon>Alphaproteobacteria</taxon>
        <taxon>Hyphomicrobiales</taxon>
        <taxon>Rhizobiaceae</taxon>
        <taxon>Rhizobium/Agrobacterium group</taxon>
        <taxon>Rhizobium</taxon>
    </lineage>
</organism>
<evidence type="ECO:0000256" key="7">
    <source>
        <dbReference type="RuleBase" id="RU363032"/>
    </source>
</evidence>
<dbReference type="PANTHER" id="PTHR32243">
    <property type="entry name" value="MALTOSE TRANSPORT SYSTEM PERMEASE-RELATED"/>
    <property type="match status" value="1"/>
</dbReference>
<dbReference type="GO" id="GO:0005886">
    <property type="term" value="C:plasma membrane"/>
    <property type="evidence" value="ECO:0007669"/>
    <property type="project" value="UniProtKB-SubCell"/>
</dbReference>
<dbReference type="CDD" id="cd06261">
    <property type="entry name" value="TM_PBP2"/>
    <property type="match status" value="1"/>
</dbReference>
<dbReference type="AlphaFoldDB" id="A0A1C3W8T7"/>
<evidence type="ECO:0000256" key="1">
    <source>
        <dbReference type="ARBA" id="ARBA00004651"/>
    </source>
</evidence>
<feature type="transmembrane region" description="Helical" evidence="7">
    <location>
        <begin position="244"/>
        <end position="262"/>
    </location>
</feature>
<keyword evidence="2 7" id="KW-0813">Transport</keyword>